<dbReference type="AlphaFoldDB" id="A0A382ZWJ3"/>
<organism evidence="1">
    <name type="scientific">marine metagenome</name>
    <dbReference type="NCBI Taxonomy" id="408172"/>
    <lineage>
        <taxon>unclassified sequences</taxon>
        <taxon>metagenomes</taxon>
        <taxon>ecological metagenomes</taxon>
    </lineage>
</organism>
<protein>
    <submittedName>
        <fullName evidence="1">Uncharacterized protein</fullName>
    </submittedName>
</protein>
<proteinExistence type="predicted"/>
<sequence>MITSRCIQVSYLLLPDALDDQFNLHIAYPRCQLKIASAEGYISLKAIAISSPWVIS</sequence>
<reference evidence="1" key="1">
    <citation type="submission" date="2018-05" db="EMBL/GenBank/DDBJ databases">
        <authorList>
            <person name="Lanie J.A."/>
            <person name="Ng W.-L."/>
            <person name="Kazmierczak K.M."/>
            <person name="Andrzejewski T.M."/>
            <person name="Davidsen T.M."/>
            <person name="Wayne K.J."/>
            <person name="Tettelin H."/>
            <person name="Glass J.I."/>
            <person name="Rusch D."/>
            <person name="Podicherti R."/>
            <person name="Tsui H.-C.T."/>
            <person name="Winkler M.E."/>
        </authorList>
    </citation>
    <scope>NUCLEOTIDE SEQUENCE</scope>
</reference>
<accession>A0A382ZWJ3</accession>
<dbReference type="EMBL" id="UINC01187248">
    <property type="protein sequence ID" value="SVD99874.1"/>
    <property type="molecule type" value="Genomic_DNA"/>
</dbReference>
<gene>
    <name evidence="1" type="ORF">METZ01_LOCUS452728</name>
</gene>
<name>A0A382ZWJ3_9ZZZZ</name>
<feature type="non-terminal residue" evidence="1">
    <location>
        <position position="56"/>
    </location>
</feature>
<evidence type="ECO:0000313" key="1">
    <source>
        <dbReference type="EMBL" id="SVD99874.1"/>
    </source>
</evidence>